<dbReference type="OrthoDB" id="5694214at2"/>
<evidence type="ECO:0000259" key="7">
    <source>
        <dbReference type="Pfam" id="PF14322"/>
    </source>
</evidence>
<dbReference type="AlphaFoldDB" id="A0A5N5IT82"/>
<name>A0A5N5IT82_9FLAO</name>
<dbReference type="PROSITE" id="PS51257">
    <property type="entry name" value="PROKAR_LIPOPROTEIN"/>
    <property type="match status" value="1"/>
</dbReference>
<evidence type="ECO:0000256" key="3">
    <source>
        <dbReference type="ARBA" id="ARBA00022729"/>
    </source>
</evidence>
<feature type="domain" description="RagB/SusD" evidence="6">
    <location>
        <begin position="376"/>
        <end position="569"/>
    </location>
</feature>
<dbReference type="Pfam" id="PF07980">
    <property type="entry name" value="SusD_RagB"/>
    <property type="match status" value="1"/>
</dbReference>
<keyword evidence="5" id="KW-0998">Cell outer membrane</keyword>
<proteinExistence type="inferred from homology"/>
<keyword evidence="4" id="KW-0472">Membrane</keyword>
<comment type="similarity">
    <text evidence="2">Belongs to the SusD family.</text>
</comment>
<sequence length="569" mass="63929">MKKSIYLLSLTIMSVMIGCSEDFLETDNLYEKSLDNFYQTPQDIQEAMSGVYNAMYTGGVHSDEAIAANLLSDMMLGGGGPDDKSAKNVDQFQDPEEDTYRDLWIQTYNGVTRANAILEKTEEADFSSYFDTATEAETFKAQAIGEAYFMRAFYYFRAAKFFGGMPLILKIDDPRDAPRSSFTETFAQIAEDLVAAINTMPSVQFQQIPTSEYGHANKWVAEAYLARAYLFYTGYMTNIEGQATDQLPLASGGTLGSSEVLAYLDNCIDNSGYGLASDFRNLWPYSYVNQSAGAVVLPWADAEGLSWVGQDGHSPTFGTGNYETMFMVRYAFGNWDWSEGQKYNNRMPLFFGIRDNSMVPFGQGWGWGTVNPKLWNQWDNADPRKEGSIIELGNADQGTDGYEADKGDHETGYFNKKYTTVQHDGADGVRGMFYYLYDMNHGDPMQLWAAQDYILMRFADVLLMHSEISGTNTGLNLVRQRVGLGPVGYSLDAIKQERMHELAFEGLRWFDLVRWGDLESAFGETIDVRNSGIDAKYSVQYRPETKGLVPIPETEVRLSNGVYQQNPGW</sequence>
<dbReference type="GO" id="GO:0009279">
    <property type="term" value="C:cell outer membrane"/>
    <property type="evidence" value="ECO:0007669"/>
    <property type="project" value="UniProtKB-SubCell"/>
</dbReference>
<dbReference type="RefSeq" id="WP_151889338.1">
    <property type="nucleotide sequence ID" value="NZ_VNIK02000002.1"/>
</dbReference>
<evidence type="ECO:0000313" key="9">
    <source>
        <dbReference type="Proteomes" id="UP000319204"/>
    </source>
</evidence>
<dbReference type="Proteomes" id="UP000319204">
    <property type="component" value="Unassembled WGS sequence"/>
</dbReference>
<feature type="domain" description="SusD-like N-terminal" evidence="7">
    <location>
        <begin position="22"/>
        <end position="230"/>
    </location>
</feature>
<comment type="caution">
    <text evidence="8">The sequence shown here is derived from an EMBL/GenBank/DDBJ whole genome shotgun (WGS) entry which is preliminary data.</text>
</comment>
<reference evidence="8" key="1">
    <citation type="submission" date="2019-10" db="EMBL/GenBank/DDBJ databases">
        <title>Muricauda hadale sp. nov., a piezophilic bacterium isolated from hadopelagic water of the Mariana Trench.</title>
        <authorList>
            <person name="Wei Y."/>
        </authorList>
    </citation>
    <scope>NUCLEOTIDE SEQUENCE [LARGE SCALE GENOMIC DNA]</scope>
    <source>
        <strain evidence="8">MT-229</strain>
    </source>
</reference>
<keyword evidence="3" id="KW-0732">Signal</keyword>
<dbReference type="EMBL" id="VNIK02000002">
    <property type="protein sequence ID" value="KAB5490641.1"/>
    <property type="molecule type" value="Genomic_DNA"/>
</dbReference>
<dbReference type="InterPro" id="IPR033985">
    <property type="entry name" value="SusD-like_N"/>
</dbReference>
<evidence type="ECO:0000313" key="8">
    <source>
        <dbReference type="EMBL" id="KAB5490641.1"/>
    </source>
</evidence>
<dbReference type="Pfam" id="PF14322">
    <property type="entry name" value="SusD-like_3"/>
    <property type="match status" value="1"/>
</dbReference>
<comment type="subcellular location">
    <subcellularLocation>
        <location evidence="1">Cell outer membrane</location>
    </subcellularLocation>
</comment>
<evidence type="ECO:0000256" key="5">
    <source>
        <dbReference type="ARBA" id="ARBA00023237"/>
    </source>
</evidence>
<dbReference type="SUPFAM" id="SSF48452">
    <property type="entry name" value="TPR-like"/>
    <property type="match status" value="1"/>
</dbReference>
<accession>A0A5N5IT82</accession>
<dbReference type="InterPro" id="IPR011990">
    <property type="entry name" value="TPR-like_helical_dom_sf"/>
</dbReference>
<evidence type="ECO:0000256" key="4">
    <source>
        <dbReference type="ARBA" id="ARBA00023136"/>
    </source>
</evidence>
<organism evidence="8 9">
    <name type="scientific">Flagellimonas hadalis</name>
    <dbReference type="NCBI Taxonomy" id="2597517"/>
    <lineage>
        <taxon>Bacteria</taxon>
        <taxon>Pseudomonadati</taxon>
        <taxon>Bacteroidota</taxon>
        <taxon>Flavobacteriia</taxon>
        <taxon>Flavobacteriales</taxon>
        <taxon>Flavobacteriaceae</taxon>
        <taxon>Flagellimonas</taxon>
    </lineage>
</organism>
<protein>
    <submittedName>
        <fullName evidence="8">RagB/SusD family nutrient uptake outer membrane protein</fullName>
    </submittedName>
</protein>
<evidence type="ECO:0000259" key="6">
    <source>
        <dbReference type="Pfam" id="PF07980"/>
    </source>
</evidence>
<evidence type="ECO:0000256" key="2">
    <source>
        <dbReference type="ARBA" id="ARBA00006275"/>
    </source>
</evidence>
<evidence type="ECO:0000256" key="1">
    <source>
        <dbReference type="ARBA" id="ARBA00004442"/>
    </source>
</evidence>
<gene>
    <name evidence="8" type="ORF">FOT42_004220</name>
</gene>
<dbReference type="Gene3D" id="1.25.40.390">
    <property type="match status" value="1"/>
</dbReference>
<keyword evidence="9" id="KW-1185">Reference proteome</keyword>
<dbReference type="InterPro" id="IPR012944">
    <property type="entry name" value="SusD_RagB_dom"/>
</dbReference>